<evidence type="ECO:0000256" key="1">
    <source>
        <dbReference type="ARBA" id="ARBA00000085"/>
    </source>
</evidence>
<dbReference type="PANTHER" id="PTHR42878:SF7">
    <property type="entry name" value="SENSOR HISTIDINE KINASE GLRK"/>
    <property type="match status" value="1"/>
</dbReference>
<dbReference type="SUPFAM" id="SSF55785">
    <property type="entry name" value="PYP-like sensor domain (PAS domain)"/>
    <property type="match status" value="1"/>
</dbReference>
<name>A0ABQ5VIM0_9RHOB</name>
<dbReference type="PANTHER" id="PTHR42878">
    <property type="entry name" value="TWO-COMPONENT HISTIDINE KINASE"/>
    <property type="match status" value="1"/>
</dbReference>
<feature type="region of interest" description="Disordered" evidence="8">
    <location>
        <begin position="362"/>
        <end position="386"/>
    </location>
</feature>
<evidence type="ECO:0000259" key="9">
    <source>
        <dbReference type="PROSITE" id="PS50109"/>
    </source>
</evidence>
<dbReference type="PROSITE" id="PS50109">
    <property type="entry name" value="HIS_KIN"/>
    <property type="match status" value="1"/>
</dbReference>
<evidence type="ECO:0000313" key="11">
    <source>
        <dbReference type="Proteomes" id="UP001161388"/>
    </source>
</evidence>
<keyword evidence="6" id="KW-0067">ATP-binding</keyword>
<reference evidence="10" key="1">
    <citation type="journal article" date="2014" name="Int. J. Syst. Evol. Microbiol.">
        <title>Complete genome of a new Firmicutes species belonging to the dominant human colonic microbiota ('Ruminococcus bicirculans') reveals two chromosomes and a selective capacity to utilize plant glucans.</title>
        <authorList>
            <consortium name="NISC Comparative Sequencing Program"/>
            <person name="Wegmann U."/>
            <person name="Louis P."/>
            <person name="Goesmann A."/>
            <person name="Henrissat B."/>
            <person name="Duncan S.H."/>
            <person name="Flint H.J."/>
        </authorList>
    </citation>
    <scope>NUCLEOTIDE SEQUENCE</scope>
    <source>
        <strain evidence="10">NBRC 109915</strain>
    </source>
</reference>
<sequence length="386" mass="42370">MTQVTDKEYLVTSQHSYGDFDLISAPVFVLHINDAGEPVYAAINDYALRKSGRPISDFLGRTAQEIYPHAYGRTAYAFHCGVRDSGVSTSYQLDLPVAGMPRSFRTTLCPDLDDEGKVTRLVGCSTDLTPEQNAQEAKVQFNTLATEMEQFVAMAAHDLRAPMRQISAIAGLLRDDLAEQDIGNIELLETLERIAAKTMDLVTEVLQHVEVAAERNPHTVFNFATLCNDICATLDPTQVHTVTSSMSTLSTDRTVMQIALCNMIENALKHGHRDKMKIKIDVRQGDPGMLEVTLTDNGMGFSSDALKVMNNSQFRAESGYGLFAVKRLISARGGTLKAQNLPIQSGAMVRFSLPGYCLEDATKSGNQKRSQDIGDQPGKDSGRRRA</sequence>
<evidence type="ECO:0000256" key="2">
    <source>
        <dbReference type="ARBA" id="ARBA00012438"/>
    </source>
</evidence>
<feature type="domain" description="Histidine kinase" evidence="9">
    <location>
        <begin position="154"/>
        <end position="357"/>
    </location>
</feature>
<evidence type="ECO:0000256" key="8">
    <source>
        <dbReference type="SAM" id="MobiDB-lite"/>
    </source>
</evidence>
<comment type="catalytic activity">
    <reaction evidence="1">
        <text>ATP + protein L-histidine = ADP + protein N-phospho-L-histidine.</text>
        <dbReference type="EC" id="2.7.13.3"/>
    </reaction>
</comment>
<evidence type="ECO:0000313" key="10">
    <source>
        <dbReference type="EMBL" id="GLQ26925.1"/>
    </source>
</evidence>
<keyword evidence="3" id="KW-0808">Transferase</keyword>
<dbReference type="InterPro" id="IPR036097">
    <property type="entry name" value="HisK_dim/P_sf"/>
</dbReference>
<dbReference type="InterPro" id="IPR003594">
    <property type="entry name" value="HATPase_dom"/>
</dbReference>
<evidence type="ECO:0000256" key="3">
    <source>
        <dbReference type="ARBA" id="ARBA00022679"/>
    </source>
</evidence>
<evidence type="ECO:0000256" key="6">
    <source>
        <dbReference type="ARBA" id="ARBA00022840"/>
    </source>
</evidence>
<evidence type="ECO:0000256" key="7">
    <source>
        <dbReference type="ARBA" id="ARBA00023012"/>
    </source>
</evidence>
<dbReference type="EMBL" id="BSNL01000001">
    <property type="protein sequence ID" value="GLQ26925.1"/>
    <property type="molecule type" value="Genomic_DNA"/>
</dbReference>
<feature type="compositionally biased region" description="Basic and acidic residues" evidence="8">
    <location>
        <begin position="369"/>
        <end position="386"/>
    </location>
</feature>
<proteinExistence type="predicted"/>
<dbReference type="SUPFAM" id="SSF47384">
    <property type="entry name" value="Homodimeric domain of signal transducing histidine kinase"/>
    <property type="match status" value="1"/>
</dbReference>
<comment type="caution">
    <text evidence="10">The sequence shown here is derived from an EMBL/GenBank/DDBJ whole genome shotgun (WGS) entry which is preliminary data.</text>
</comment>
<accession>A0ABQ5VIM0</accession>
<dbReference type="InterPro" id="IPR035965">
    <property type="entry name" value="PAS-like_dom_sf"/>
</dbReference>
<dbReference type="Gene3D" id="3.30.450.20">
    <property type="entry name" value="PAS domain"/>
    <property type="match status" value="1"/>
</dbReference>
<keyword evidence="7" id="KW-0902">Two-component regulatory system</keyword>
<evidence type="ECO:0000256" key="4">
    <source>
        <dbReference type="ARBA" id="ARBA00022741"/>
    </source>
</evidence>
<dbReference type="SMART" id="SM00387">
    <property type="entry name" value="HATPase_c"/>
    <property type="match status" value="1"/>
</dbReference>
<dbReference type="Pfam" id="PF02518">
    <property type="entry name" value="HATPase_c"/>
    <property type="match status" value="1"/>
</dbReference>
<dbReference type="SMART" id="SM00388">
    <property type="entry name" value="HisKA"/>
    <property type="match status" value="1"/>
</dbReference>
<dbReference type="InterPro" id="IPR005467">
    <property type="entry name" value="His_kinase_dom"/>
</dbReference>
<gene>
    <name evidence="10" type="ORF">GCM10007927_17280</name>
</gene>
<keyword evidence="11" id="KW-1185">Reference proteome</keyword>
<evidence type="ECO:0000256" key="5">
    <source>
        <dbReference type="ARBA" id="ARBA00022777"/>
    </source>
</evidence>
<protein>
    <recommendedName>
        <fullName evidence="2">histidine kinase</fullName>
        <ecNumber evidence="2">2.7.13.3</ecNumber>
    </recommendedName>
</protein>
<dbReference type="Gene3D" id="1.10.287.130">
    <property type="match status" value="1"/>
</dbReference>
<dbReference type="Gene3D" id="3.30.565.10">
    <property type="entry name" value="Histidine kinase-like ATPase, C-terminal domain"/>
    <property type="match status" value="1"/>
</dbReference>
<keyword evidence="4" id="KW-0547">Nucleotide-binding</keyword>
<reference evidence="10" key="2">
    <citation type="submission" date="2023-01" db="EMBL/GenBank/DDBJ databases">
        <title>Draft genome sequence of Sulfitobacter pacificus strain NBRC 109915.</title>
        <authorList>
            <person name="Sun Q."/>
            <person name="Mori K."/>
        </authorList>
    </citation>
    <scope>NUCLEOTIDE SEQUENCE</scope>
    <source>
        <strain evidence="10">NBRC 109915</strain>
    </source>
</reference>
<dbReference type="InterPro" id="IPR003661">
    <property type="entry name" value="HisK_dim/P_dom"/>
</dbReference>
<dbReference type="CDD" id="cd00082">
    <property type="entry name" value="HisKA"/>
    <property type="match status" value="1"/>
</dbReference>
<dbReference type="SUPFAM" id="SSF55874">
    <property type="entry name" value="ATPase domain of HSP90 chaperone/DNA topoisomerase II/histidine kinase"/>
    <property type="match status" value="1"/>
</dbReference>
<dbReference type="Proteomes" id="UP001161388">
    <property type="component" value="Unassembled WGS sequence"/>
</dbReference>
<dbReference type="EC" id="2.7.13.3" evidence="2"/>
<organism evidence="10 11">
    <name type="scientific">Sulfitobacter pacificus</name>
    <dbReference type="NCBI Taxonomy" id="1499314"/>
    <lineage>
        <taxon>Bacteria</taxon>
        <taxon>Pseudomonadati</taxon>
        <taxon>Pseudomonadota</taxon>
        <taxon>Alphaproteobacteria</taxon>
        <taxon>Rhodobacterales</taxon>
        <taxon>Roseobacteraceae</taxon>
        <taxon>Sulfitobacter</taxon>
    </lineage>
</organism>
<dbReference type="InterPro" id="IPR036890">
    <property type="entry name" value="HATPase_C_sf"/>
</dbReference>
<dbReference type="InterPro" id="IPR050351">
    <property type="entry name" value="BphY/WalK/GraS-like"/>
</dbReference>
<keyword evidence="5" id="KW-0418">Kinase</keyword>